<keyword evidence="1" id="KW-0472">Membrane</keyword>
<dbReference type="Proteomes" id="UP000198727">
    <property type="component" value="Unassembled WGS sequence"/>
</dbReference>
<evidence type="ECO:0000256" key="1">
    <source>
        <dbReference type="SAM" id="Phobius"/>
    </source>
</evidence>
<gene>
    <name evidence="2" type="ORF">SAMN05421810_103607</name>
</gene>
<keyword evidence="3" id="KW-1185">Reference proteome</keyword>
<dbReference type="OrthoDB" id="4338017at2"/>
<organism evidence="2 3">
    <name type="scientific">Amycolatopsis arida</name>
    <dbReference type="NCBI Taxonomy" id="587909"/>
    <lineage>
        <taxon>Bacteria</taxon>
        <taxon>Bacillati</taxon>
        <taxon>Actinomycetota</taxon>
        <taxon>Actinomycetes</taxon>
        <taxon>Pseudonocardiales</taxon>
        <taxon>Pseudonocardiaceae</taxon>
        <taxon>Amycolatopsis</taxon>
    </lineage>
</organism>
<dbReference type="AlphaFoldDB" id="A0A1I5TPU4"/>
<dbReference type="RefSeq" id="WP_092530210.1">
    <property type="nucleotide sequence ID" value="NZ_FOWW01000003.1"/>
</dbReference>
<dbReference type="EMBL" id="FOWW01000003">
    <property type="protein sequence ID" value="SFP85084.1"/>
    <property type="molecule type" value="Genomic_DNA"/>
</dbReference>
<name>A0A1I5TPU4_9PSEU</name>
<keyword evidence="1" id="KW-0812">Transmembrane</keyword>
<feature type="transmembrane region" description="Helical" evidence="1">
    <location>
        <begin position="38"/>
        <end position="64"/>
    </location>
</feature>
<keyword evidence="1" id="KW-1133">Transmembrane helix</keyword>
<proteinExistence type="predicted"/>
<reference evidence="3" key="1">
    <citation type="submission" date="2016-10" db="EMBL/GenBank/DDBJ databases">
        <authorList>
            <person name="Varghese N."/>
            <person name="Submissions S."/>
        </authorList>
    </citation>
    <scope>NUCLEOTIDE SEQUENCE [LARGE SCALE GENOMIC DNA]</scope>
    <source>
        <strain evidence="3">CGMCC 4.5579</strain>
    </source>
</reference>
<protein>
    <submittedName>
        <fullName evidence="2">Uncharacterized protein</fullName>
    </submittedName>
</protein>
<sequence length="114" mass="12415">MSKFPPIPLGRADWARAWRGLAAPVTAVARGRRRPLRLLVSVPVFLLSLLVWYLVARVATYGLFWNADTDHAESWGGPTLAGAWLVHALIGLALVLAALGLLRPLSRVLARPTT</sequence>
<evidence type="ECO:0000313" key="2">
    <source>
        <dbReference type="EMBL" id="SFP85084.1"/>
    </source>
</evidence>
<evidence type="ECO:0000313" key="3">
    <source>
        <dbReference type="Proteomes" id="UP000198727"/>
    </source>
</evidence>
<accession>A0A1I5TPU4</accession>
<feature type="transmembrane region" description="Helical" evidence="1">
    <location>
        <begin position="84"/>
        <end position="102"/>
    </location>
</feature>